<dbReference type="GO" id="GO:0004359">
    <property type="term" value="F:glutaminase activity"/>
    <property type="evidence" value="ECO:0007669"/>
    <property type="project" value="InterPro"/>
</dbReference>
<evidence type="ECO:0000256" key="8">
    <source>
        <dbReference type="RuleBase" id="RU003811"/>
    </source>
</evidence>
<keyword evidence="11" id="KW-1185">Reference proteome</keyword>
<dbReference type="PANTHER" id="PTHR23090">
    <property type="entry name" value="NH 3 /GLUTAMINE-DEPENDENT NAD + SYNTHETASE"/>
    <property type="match status" value="1"/>
</dbReference>
<comment type="pathway">
    <text evidence="1 7">Cofactor biosynthesis; NAD(+) biosynthesis; NAD(+) from deamido-NAD(+) (L-Gln route): step 1/1.</text>
</comment>
<evidence type="ECO:0000256" key="5">
    <source>
        <dbReference type="ARBA" id="ARBA00022840"/>
    </source>
</evidence>
<organism evidence="10 11">
    <name type="scientific">Johnsonella ignava ATCC 51276</name>
    <dbReference type="NCBI Taxonomy" id="679200"/>
    <lineage>
        <taxon>Bacteria</taxon>
        <taxon>Bacillati</taxon>
        <taxon>Bacillota</taxon>
        <taxon>Clostridia</taxon>
        <taxon>Lachnospirales</taxon>
        <taxon>Lachnospiraceae</taxon>
        <taxon>Johnsonella</taxon>
    </lineage>
</organism>
<dbReference type="UniPathway" id="UPA00253">
    <property type="reaction ID" value="UER00334"/>
</dbReference>
<dbReference type="HOGENOM" id="CLU_025662_0_0_9"/>
<accession>G5GJZ5</accession>
<comment type="similarity">
    <text evidence="2 7">In the C-terminal section; belongs to the NAD synthetase family.</text>
</comment>
<dbReference type="CDD" id="cd00553">
    <property type="entry name" value="NAD_synthase"/>
    <property type="match status" value="1"/>
</dbReference>
<name>G5GJZ5_9FIRM</name>
<dbReference type="Proteomes" id="UP000003011">
    <property type="component" value="Unassembled WGS sequence"/>
</dbReference>
<dbReference type="PROSITE" id="PS50263">
    <property type="entry name" value="CN_HYDROLASE"/>
    <property type="match status" value="1"/>
</dbReference>
<keyword evidence="5 7" id="KW-0067">ATP-binding</keyword>
<keyword evidence="4 7" id="KW-0547">Nucleotide-binding</keyword>
<dbReference type="InterPro" id="IPR014729">
    <property type="entry name" value="Rossmann-like_a/b/a_fold"/>
</dbReference>
<dbReference type="InterPro" id="IPR022310">
    <property type="entry name" value="NAD/GMP_synthase"/>
</dbReference>
<dbReference type="Pfam" id="PF02540">
    <property type="entry name" value="NAD_synthase"/>
    <property type="match status" value="1"/>
</dbReference>
<proteinExistence type="inferred from homology"/>
<gene>
    <name evidence="10" type="ORF">HMPREF9333_01885</name>
</gene>
<evidence type="ECO:0000256" key="4">
    <source>
        <dbReference type="ARBA" id="ARBA00022741"/>
    </source>
</evidence>
<dbReference type="PANTHER" id="PTHR23090:SF9">
    <property type="entry name" value="GLUTAMINE-DEPENDENT NAD(+) SYNTHETASE"/>
    <property type="match status" value="1"/>
</dbReference>
<dbReference type="SUPFAM" id="SSF52402">
    <property type="entry name" value="Adenine nucleotide alpha hydrolases-like"/>
    <property type="match status" value="1"/>
</dbReference>
<dbReference type="AlphaFoldDB" id="G5GJZ5"/>
<dbReference type="InterPro" id="IPR014445">
    <property type="entry name" value="Gln-dep_NAD_synthase"/>
</dbReference>
<dbReference type="InterPro" id="IPR041856">
    <property type="entry name" value="NAD+_synth_C"/>
</dbReference>
<reference evidence="10 11" key="1">
    <citation type="submission" date="2011-08" db="EMBL/GenBank/DDBJ databases">
        <title>The Genome Sequence of Johnsonella ignava ATCC 51276.</title>
        <authorList>
            <consortium name="The Broad Institute Genome Sequencing Platform"/>
            <person name="Earl A."/>
            <person name="Ward D."/>
            <person name="Feldgarden M."/>
            <person name="Gevers D."/>
            <person name="Izard J."/>
            <person name="Blanton J.M."/>
            <person name="Baranova O.V."/>
            <person name="Dewhirst F.E."/>
            <person name="Young S.K."/>
            <person name="Zeng Q."/>
            <person name="Gargeya S."/>
            <person name="Fitzgerald M."/>
            <person name="Haas B."/>
            <person name="Abouelleil A."/>
            <person name="Alvarado L."/>
            <person name="Arachchi H.M."/>
            <person name="Berlin A."/>
            <person name="Brown A."/>
            <person name="Chapman S.B."/>
            <person name="Chen Z."/>
            <person name="Dunbar C."/>
            <person name="Freedman E."/>
            <person name="Gearin G."/>
            <person name="Gellesch M."/>
            <person name="Goldberg J."/>
            <person name="Griggs A."/>
            <person name="Gujja S."/>
            <person name="Heiman D."/>
            <person name="Howarth C."/>
            <person name="Larson L."/>
            <person name="Lui A."/>
            <person name="MacDonald P.J.P."/>
            <person name="Montmayeur A."/>
            <person name="Murphy C."/>
            <person name="Neiman D."/>
            <person name="Pearson M."/>
            <person name="Priest M."/>
            <person name="Roberts A."/>
            <person name="Saif S."/>
            <person name="Shea T."/>
            <person name="Shenoy N."/>
            <person name="Sisk P."/>
            <person name="Stolte C."/>
            <person name="Sykes S."/>
            <person name="Wortman J."/>
            <person name="Nusbaum C."/>
            <person name="Birren B."/>
        </authorList>
    </citation>
    <scope>NUCLEOTIDE SEQUENCE [LARGE SCALE GENOMIC DNA]</scope>
    <source>
        <strain evidence="10 11">ATCC 51276</strain>
    </source>
</reference>
<dbReference type="STRING" id="679200.HMPREF9333_01885"/>
<comment type="catalytic activity">
    <reaction evidence="7">
        <text>deamido-NAD(+) + L-glutamine + ATP + H2O = L-glutamate + AMP + diphosphate + NAD(+) + H(+)</text>
        <dbReference type="Rhea" id="RHEA:24384"/>
        <dbReference type="ChEBI" id="CHEBI:15377"/>
        <dbReference type="ChEBI" id="CHEBI:15378"/>
        <dbReference type="ChEBI" id="CHEBI:29985"/>
        <dbReference type="ChEBI" id="CHEBI:30616"/>
        <dbReference type="ChEBI" id="CHEBI:33019"/>
        <dbReference type="ChEBI" id="CHEBI:57540"/>
        <dbReference type="ChEBI" id="CHEBI:58359"/>
        <dbReference type="ChEBI" id="CHEBI:58437"/>
        <dbReference type="ChEBI" id="CHEBI:456215"/>
        <dbReference type="EC" id="6.3.5.1"/>
    </reaction>
</comment>
<dbReference type="PIRSF" id="PIRSF006630">
    <property type="entry name" value="NADS_GAT"/>
    <property type="match status" value="1"/>
</dbReference>
<dbReference type="PATRIC" id="fig|679200.3.peg.1991"/>
<evidence type="ECO:0000256" key="2">
    <source>
        <dbReference type="ARBA" id="ARBA00007145"/>
    </source>
</evidence>
<protein>
    <recommendedName>
        <fullName evidence="7">Glutamine-dependent NAD(+) synthetase</fullName>
        <ecNumber evidence="7">6.3.5.1</ecNumber>
    </recommendedName>
    <alternativeName>
        <fullName evidence="7">NAD(+) synthase [glutamine-hydrolyzing]</fullName>
    </alternativeName>
</protein>
<dbReference type="OrthoDB" id="9803818at2"/>
<evidence type="ECO:0000313" key="10">
    <source>
        <dbReference type="EMBL" id="EHI55038.1"/>
    </source>
</evidence>
<feature type="domain" description="CN hydrolase" evidence="9">
    <location>
        <begin position="6"/>
        <end position="279"/>
    </location>
</feature>
<dbReference type="Gene3D" id="3.40.50.620">
    <property type="entry name" value="HUPs"/>
    <property type="match status" value="1"/>
</dbReference>
<dbReference type="eggNOG" id="COG0171">
    <property type="taxonomic scope" value="Bacteria"/>
</dbReference>
<evidence type="ECO:0000256" key="6">
    <source>
        <dbReference type="ARBA" id="ARBA00023027"/>
    </source>
</evidence>
<dbReference type="GO" id="GO:0005737">
    <property type="term" value="C:cytoplasm"/>
    <property type="evidence" value="ECO:0007669"/>
    <property type="project" value="InterPro"/>
</dbReference>
<keyword evidence="6 7" id="KW-0520">NAD</keyword>
<dbReference type="EC" id="6.3.5.1" evidence="7"/>
<dbReference type="GO" id="GO:0005524">
    <property type="term" value="F:ATP binding"/>
    <property type="evidence" value="ECO:0007669"/>
    <property type="project" value="UniProtKB-UniRule"/>
</dbReference>
<dbReference type="Gene3D" id="1.10.10.1140">
    <property type="entry name" value="Glutamine-dependent NAD+ synthetase, C-terminal domain"/>
    <property type="match status" value="1"/>
</dbReference>
<dbReference type="eggNOG" id="COG0388">
    <property type="taxonomic scope" value="Bacteria"/>
</dbReference>
<evidence type="ECO:0000256" key="7">
    <source>
        <dbReference type="PIRNR" id="PIRNR006630"/>
    </source>
</evidence>
<comment type="caution">
    <text evidence="10">The sequence shown here is derived from an EMBL/GenBank/DDBJ whole genome shotgun (WGS) entry which is preliminary data.</text>
</comment>
<dbReference type="EMBL" id="ACZL01000031">
    <property type="protein sequence ID" value="EHI55038.1"/>
    <property type="molecule type" value="Genomic_DNA"/>
</dbReference>
<keyword evidence="3 7" id="KW-0436">Ligase</keyword>
<dbReference type="NCBIfam" id="NF002730">
    <property type="entry name" value="PRK02628.1"/>
    <property type="match status" value="1"/>
</dbReference>
<dbReference type="Gene3D" id="3.60.110.10">
    <property type="entry name" value="Carbon-nitrogen hydrolase"/>
    <property type="match status" value="1"/>
</dbReference>
<dbReference type="GO" id="GO:0009435">
    <property type="term" value="P:NAD+ biosynthetic process"/>
    <property type="evidence" value="ECO:0007669"/>
    <property type="project" value="UniProtKB-UniRule"/>
</dbReference>
<evidence type="ECO:0000313" key="11">
    <source>
        <dbReference type="Proteomes" id="UP000003011"/>
    </source>
</evidence>
<dbReference type="CDD" id="cd07570">
    <property type="entry name" value="GAT_Gln-NAD-synth"/>
    <property type="match status" value="1"/>
</dbReference>
<dbReference type="InterPro" id="IPR036526">
    <property type="entry name" value="C-N_Hydrolase_sf"/>
</dbReference>
<dbReference type="SUPFAM" id="SSF56317">
    <property type="entry name" value="Carbon-nitrogen hydrolase"/>
    <property type="match status" value="1"/>
</dbReference>
<dbReference type="NCBIfam" id="TIGR00552">
    <property type="entry name" value="nadE"/>
    <property type="match status" value="1"/>
</dbReference>
<dbReference type="InterPro" id="IPR003694">
    <property type="entry name" value="NAD_synthase"/>
</dbReference>
<evidence type="ECO:0000259" key="9">
    <source>
        <dbReference type="PROSITE" id="PS50263"/>
    </source>
</evidence>
<sequence length="666" mass="74938">MSYGFVKTAAVTPHIRVADPQFNADRIIECINEEYRHKTQIIVFPELVLSGATCGDLFLQKTLLNSVKIQLKKIAAATVGNKALVILGLPWESREAVYNAAVVISSGKVLAIITKPYLSESEQRFFSRFNLGCCIDKYKDDFFSNEIIIGENILFTAVNKFQEASEDTPFLYISEFKIGVIFGNNIFLPDSFIKTGLHADIIANCMAVNESAGFDEYMETMNKARTYSCLNACITANAGLGESTQDFVFSGRNLIVERGKIRAVGEKYTDKPIRAYIDTECIAAERRRLIKKLNTLQNSAMTLNENNNGSFVCIKYDADTQAENDIKTPTLNSIDPMPFIPDDDKTRIKRCRDILNIQVYGLIKRVKHIGIKKIVLGISGGLDSTLAIIVCIKAFEALKFDKKDILAVTMPGFGTTDRTYRNACRLTQKLGASLEEISIVHSMIQHFDDIRYDINNHGSVYENAQARERTQILMDIANRDNSLVVGTGDLSELVLGWATYNGDHMSMYGVNASVPKTLIRYIIKYYAENEASDEIKDILIDILDTPISPELLPAKEGVISQKTEDLVGPYELHDFFIYNILRFGFTPLKIYYLAVNAFDKKFEKEEILKWLKVFYKRFFTQQFKRSCLPDGPKTGSVGISPRGSLMMPSDASYNAWISELEKISLK</sequence>
<dbReference type="RefSeq" id="WP_005541684.1">
    <property type="nucleotide sequence ID" value="NZ_JH378836.1"/>
</dbReference>
<dbReference type="Pfam" id="PF00795">
    <property type="entry name" value="CN_hydrolase"/>
    <property type="match status" value="1"/>
</dbReference>
<comment type="similarity">
    <text evidence="8">Belongs to the NAD synthetase family.</text>
</comment>
<dbReference type="GO" id="GO:0003952">
    <property type="term" value="F:NAD+ synthase (glutamine-hydrolyzing) activity"/>
    <property type="evidence" value="ECO:0007669"/>
    <property type="project" value="UniProtKB-UniRule"/>
</dbReference>
<evidence type="ECO:0000256" key="1">
    <source>
        <dbReference type="ARBA" id="ARBA00005188"/>
    </source>
</evidence>
<dbReference type="InterPro" id="IPR003010">
    <property type="entry name" value="C-N_Hydrolase"/>
</dbReference>
<evidence type="ECO:0000256" key="3">
    <source>
        <dbReference type="ARBA" id="ARBA00022598"/>
    </source>
</evidence>